<dbReference type="Pfam" id="PF03992">
    <property type="entry name" value="ABM"/>
    <property type="match status" value="1"/>
</dbReference>
<keyword evidence="2" id="KW-0503">Monooxygenase</keyword>
<dbReference type="Proteomes" id="UP001223390">
    <property type="component" value="Unassembled WGS sequence"/>
</dbReference>
<organism evidence="2 3">
    <name type="scientific">Streptomyces katrae</name>
    <dbReference type="NCBI Taxonomy" id="68223"/>
    <lineage>
        <taxon>Bacteria</taxon>
        <taxon>Bacillati</taxon>
        <taxon>Actinomycetota</taxon>
        <taxon>Actinomycetes</taxon>
        <taxon>Kitasatosporales</taxon>
        <taxon>Streptomycetaceae</taxon>
        <taxon>Streptomyces</taxon>
    </lineage>
</organism>
<protein>
    <submittedName>
        <fullName evidence="2">Quinol monooxygenase</fullName>
    </submittedName>
</protein>
<name>A0ABT7H298_9ACTN</name>
<keyword evidence="3" id="KW-1185">Reference proteome</keyword>
<feature type="domain" description="ABM" evidence="1">
    <location>
        <begin position="8"/>
        <end position="96"/>
    </location>
</feature>
<reference evidence="2 3" key="1">
    <citation type="submission" date="2023-05" db="EMBL/GenBank/DDBJ databases">
        <title>Sequencing and Assembly of Streptomyces sp. NP73.</title>
        <authorList>
            <person name="Konwar A.N."/>
            <person name="Saikia K."/>
            <person name="Thakur D."/>
        </authorList>
    </citation>
    <scope>NUCLEOTIDE SEQUENCE [LARGE SCALE GENOMIC DNA]</scope>
    <source>
        <strain evidence="2 3">NP73</strain>
    </source>
</reference>
<gene>
    <name evidence="2" type="ORF">QEZ40_004646</name>
</gene>
<dbReference type="PANTHER" id="PTHR33336">
    <property type="entry name" value="QUINOL MONOOXYGENASE YGIN-RELATED"/>
    <property type="match status" value="1"/>
</dbReference>
<dbReference type="RefSeq" id="WP_285345151.1">
    <property type="nucleotide sequence ID" value="NZ_JASITI010000040.1"/>
</dbReference>
<proteinExistence type="predicted"/>
<keyword evidence="2" id="KW-0560">Oxidoreductase</keyword>
<dbReference type="EMBL" id="JASITI010000040">
    <property type="protein sequence ID" value="MDK9499230.1"/>
    <property type="molecule type" value="Genomic_DNA"/>
</dbReference>
<sequence length="103" mass="10972">MSQPVQPVQLLVLITTLPGRGAEQVAAYERLAPVVRAEEGCLRYDLHGVSGDPDRFVLIERWASQAALAAHDAAPHMVESDAACAAFRAGPAEVLRLDADPLA</sequence>
<dbReference type="InterPro" id="IPR007138">
    <property type="entry name" value="ABM_dom"/>
</dbReference>
<comment type="caution">
    <text evidence="2">The sequence shown here is derived from an EMBL/GenBank/DDBJ whole genome shotgun (WGS) entry which is preliminary data.</text>
</comment>
<evidence type="ECO:0000313" key="2">
    <source>
        <dbReference type="EMBL" id="MDK9499230.1"/>
    </source>
</evidence>
<dbReference type="SUPFAM" id="SSF54909">
    <property type="entry name" value="Dimeric alpha+beta barrel"/>
    <property type="match status" value="1"/>
</dbReference>
<dbReference type="GO" id="GO:0004497">
    <property type="term" value="F:monooxygenase activity"/>
    <property type="evidence" value="ECO:0007669"/>
    <property type="project" value="UniProtKB-KW"/>
</dbReference>
<dbReference type="PANTHER" id="PTHR33336:SF3">
    <property type="entry name" value="ABM DOMAIN-CONTAINING PROTEIN"/>
    <property type="match status" value="1"/>
</dbReference>
<dbReference type="Gene3D" id="3.30.70.100">
    <property type="match status" value="1"/>
</dbReference>
<dbReference type="PROSITE" id="PS51725">
    <property type="entry name" value="ABM"/>
    <property type="match status" value="1"/>
</dbReference>
<evidence type="ECO:0000259" key="1">
    <source>
        <dbReference type="PROSITE" id="PS51725"/>
    </source>
</evidence>
<dbReference type="InterPro" id="IPR011008">
    <property type="entry name" value="Dimeric_a/b-barrel"/>
</dbReference>
<accession>A0ABT7H298</accession>
<dbReference type="InterPro" id="IPR050744">
    <property type="entry name" value="AI-2_Isomerase_LsrG"/>
</dbReference>
<evidence type="ECO:0000313" key="3">
    <source>
        <dbReference type="Proteomes" id="UP001223390"/>
    </source>
</evidence>